<keyword evidence="8" id="KW-0256">Endoplasmic reticulum</keyword>
<feature type="compositionally biased region" description="Basic and acidic residues" evidence="19">
    <location>
        <begin position="476"/>
        <end position="493"/>
    </location>
</feature>
<evidence type="ECO:0000256" key="11">
    <source>
        <dbReference type="ARBA" id="ARBA00023002"/>
    </source>
</evidence>
<feature type="binding site" evidence="17">
    <location>
        <position position="204"/>
    </location>
    <ligand>
        <name>FAD</name>
        <dbReference type="ChEBI" id="CHEBI:57692"/>
    </ligand>
</feature>
<dbReference type="AlphaFoldDB" id="A0A066VDZ2"/>
<evidence type="ECO:0000256" key="8">
    <source>
        <dbReference type="ARBA" id="ARBA00022824"/>
    </source>
</evidence>
<evidence type="ECO:0000256" key="7">
    <source>
        <dbReference type="ARBA" id="ARBA00022729"/>
    </source>
</evidence>
<comment type="caution">
    <text evidence="21">The sequence shown here is derived from an EMBL/GenBank/DDBJ whole genome shotgun (WGS) entry which is preliminary data.</text>
</comment>
<comment type="similarity">
    <text evidence="3">Belongs to the EROs family.</text>
</comment>
<evidence type="ECO:0000256" key="3">
    <source>
        <dbReference type="ARBA" id="ARBA00008277"/>
    </source>
</evidence>
<feature type="region of interest" description="Disordered" evidence="19">
    <location>
        <begin position="144"/>
        <end position="168"/>
    </location>
</feature>
<dbReference type="InterPro" id="IPR037192">
    <property type="entry name" value="ERO1-like_sf"/>
</dbReference>
<feature type="disulfide bond" description="Redox-active" evidence="18">
    <location>
        <begin position="128"/>
        <end position="133"/>
    </location>
</feature>
<feature type="binding site" evidence="17">
    <location>
        <position position="344"/>
    </location>
    <ligand>
        <name>FAD</name>
        <dbReference type="ChEBI" id="CHEBI:57692"/>
    </ligand>
</feature>
<evidence type="ECO:0000256" key="1">
    <source>
        <dbReference type="ARBA" id="ARBA00001974"/>
    </source>
</evidence>
<feature type="compositionally biased region" description="Low complexity" evidence="19">
    <location>
        <begin position="559"/>
        <end position="573"/>
    </location>
</feature>
<gene>
    <name evidence="21" type="ORF">K437DRAFT_259959</name>
</gene>
<feature type="active site" evidence="16">
    <location>
        <position position="446"/>
    </location>
</feature>
<evidence type="ECO:0000313" key="22">
    <source>
        <dbReference type="Proteomes" id="UP000027361"/>
    </source>
</evidence>
<keyword evidence="9 17" id="KW-0274">FAD</keyword>
<dbReference type="Pfam" id="PF04137">
    <property type="entry name" value="ERO1"/>
    <property type="match status" value="1"/>
</dbReference>
<dbReference type="GO" id="GO:0016972">
    <property type="term" value="F:thiol oxidase activity"/>
    <property type="evidence" value="ECO:0007669"/>
    <property type="project" value="InterPro"/>
</dbReference>
<evidence type="ECO:0000256" key="15">
    <source>
        <dbReference type="ARBA" id="ARBA00023284"/>
    </source>
</evidence>
<keyword evidence="15" id="KW-0676">Redox-active center</keyword>
<comment type="subunit">
    <text evidence="4">May function both as a monomer and a homodimer.</text>
</comment>
<evidence type="ECO:0000256" key="16">
    <source>
        <dbReference type="PIRSR" id="PIRSR017205-1"/>
    </source>
</evidence>
<feature type="signal peptide" evidence="20">
    <location>
        <begin position="1"/>
        <end position="20"/>
    </location>
</feature>
<comment type="cofactor">
    <cofactor evidence="1 17">
        <name>FAD</name>
        <dbReference type="ChEBI" id="CHEBI:57692"/>
    </cofactor>
</comment>
<dbReference type="GeneID" id="25265421"/>
<proteinExistence type="inferred from homology"/>
<dbReference type="PIRSF" id="PIRSF017205">
    <property type="entry name" value="ERO1"/>
    <property type="match status" value="1"/>
</dbReference>
<name>A0A066VDZ2_TILAU</name>
<evidence type="ECO:0000256" key="12">
    <source>
        <dbReference type="ARBA" id="ARBA00023136"/>
    </source>
</evidence>
<dbReference type="GO" id="GO:0034975">
    <property type="term" value="P:protein folding in endoplasmic reticulum"/>
    <property type="evidence" value="ECO:0007669"/>
    <property type="project" value="InterPro"/>
</dbReference>
<feature type="binding site" evidence="17">
    <location>
        <position position="312"/>
    </location>
    <ligand>
        <name>FAD</name>
        <dbReference type="ChEBI" id="CHEBI:57692"/>
    </ligand>
</feature>
<feature type="binding site" evidence="17">
    <location>
        <position position="202"/>
    </location>
    <ligand>
        <name>FAD</name>
        <dbReference type="ChEBI" id="CHEBI:57692"/>
    </ligand>
</feature>
<dbReference type="GO" id="GO:0005789">
    <property type="term" value="C:endoplasmic reticulum membrane"/>
    <property type="evidence" value="ECO:0007669"/>
    <property type="project" value="UniProtKB-SubCell"/>
</dbReference>
<keyword evidence="5" id="KW-0813">Transport</keyword>
<evidence type="ECO:0000256" key="17">
    <source>
        <dbReference type="PIRSR" id="PIRSR017205-2"/>
    </source>
</evidence>
<dbReference type="SUPFAM" id="SSF110019">
    <property type="entry name" value="ERO1-like"/>
    <property type="match status" value="1"/>
</dbReference>
<dbReference type="InParanoid" id="A0A066VDZ2"/>
<feature type="binding site" evidence="17">
    <location>
        <position position="215"/>
    </location>
    <ligand>
        <name>FAD</name>
        <dbReference type="ChEBI" id="CHEBI:57692"/>
    </ligand>
</feature>
<evidence type="ECO:0000256" key="9">
    <source>
        <dbReference type="ARBA" id="ARBA00022827"/>
    </source>
</evidence>
<evidence type="ECO:0000256" key="20">
    <source>
        <dbReference type="SAM" id="SignalP"/>
    </source>
</evidence>
<feature type="disulfide bond" description="Redox-active" evidence="18">
    <location>
        <begin position="443"/>
        <end position="446"/>
    </location>
</feature>
<feature type="region of interest" description="Disordered" evidence="19">
    <location>
        <begin position="471"/>
        <end position="494"/>
    </location>
</feature>
<dbReference type="OrthoDB" id="269384at2759"/>
<keyword evidence="22" id="KW-1185">Reference proteome</keyword>
<evidence type="ECO:0000256" key="10">
    <source>
        <dbReference type="ARBA" id="ARBA00022982"/>
    </source>
</evidence>
<organism evidence="21 22">
    <name type="scientific">Tilletiaria anomala (strain ATCC 24038 / CBS 436.72 / UBC 951)</name>
    <dbReference type="NCBI Taxonomy" id="1037660"/>
    <lineage>
        <taxon>Eukaryota</taxon>
        <taxon>Fungi</taxon>
        <taxon>Dikarya</taxon>
        <taxon>Basidiomycota</taxon>
        <taxon>Ustilaginomycotina</taxon>
        <taxon>Exobasidiomycetes</taxon>
        <taxon>Georgefischeriales</taxon>
        <taxon>Tilletiariaceae</taxon>
        <taxon>Tilletiaria</taxon>
    </lineage>
</organism>
<keyword evidence="13 18" id="KW-1015">Disulfide bond</keyword>
<keyword evidence="6" id="KW-0285">Flavoprotein</keyword>
<evidence type="ECO:0000256" key="19">
    <source>
        <dbReference type="SAM" id="MobiDB-lite"/>
    </source>
</evidence>
<dbReference type="FunCoup" id="A0A066VDZ2">
    <property type="interactions" value="314"/>
</dbReference>
<evidence type="ECO:0000256" key="4">
    <source>
        <dbReference type="ARBA" id="ARBA00011802"/>
    </source>
</evidence>
<comment type="subcellular location">
    <subcellularLocation>
        <location evidence="2">Endoplasmic reticulum membrane</location>
        <topology evidence="2">Peripheral membrane protein</topology>
        <orientation evidence="2">Lumenal side</orientation>
    </subcellularLocation>
</comment>
<sequence length="661" mass="71514">MGWFLLLAALLLSCVATVLGHQNSAASSVGAGFNPPNFPRAGLLQEVLTSSSSSPSRGGSVDDLQSGSVGICRPTGHIKDAQCDYETVEAINADFFDRLSSIVQQKYFRYYKTDLYKECPFWFDNGLCMNRDCTVQKAEESEIPEKYRTSQLSSVSTTPDSEVHDSGSGQDKCTCHEADFCHWEDENSDEAVYVDLLKNPERFTGYAGPSANRVWKSIYEENCFGAAGAFIEPPRSKQSGGGSGFPHLASSGNSGSGFGVGLSSGSSGSLGSSSDVSSNHPLQSLMSSLQGPTDPGDSEVCLEKRIFYRIVSGLHASISIHICDEYLDQMTGVWGPNLDCFIARIAQHPERLQNVYFNYVLLLRALACVDEHYGDLERLMLPGQEIDDALTRADLASLLQSASNIPTTFNEQSMFAGPNARGLKHEFKQKFRNVSSIMDCVGCDKCRLWGKLQTNGLATALKVLFSIGGTSGSSGDVDRTAAAHQRGDAEHAHPYTAQPALLRSELVALINTVHRFAESLKAVETFRALYQKRLAETAAENGAPASSPASAPHHKQGLDQAPSASDAPAQIPPDDAPRIAGASTETLAPSSSSSANRRPGRHSKVVPRGPALEEAPAEHVRTWLQSIAESMQRFLRTCQASVDQCVRWIKADIQNRFGDEL</sequence>
<evidence type="ECO:0000256" key="5">
    <source>
        <dbReference type="ARBA" id="ARBA00022448"/>
    </source>
</evidence>
<dbReference type="HOGENOM" id="CLU_023061_1_1_1"/>
<evidence type="ECO:0000256" key="13">
    <source>
        <dbReference type="ARBA" id="ARBA00023157"/>
    </source>
</evidence>
<evidence type="ECO:0000256" key="6">
    <source>
        <dbReference type="ARBA" id="ARBA00022630"/>
    </source>
</evidence>
<dbReference type="STRING" id="1037660.A0A066VDZ2"/>
<evidence type="ECO:0000313" key="21">
    <source>
        <dbReference type="EMBL" id="KDN36974.1"/>
    </source>
</evidence>
<dbReference type="InterPro" id="IPR007266">
    <property type="entry name" value="Ero1"/>
</dbReference>
<evidence type="ECO:0000256" key="2">
    <source>
        <dbReference type="ARBA" id="ARBA00004367"/>
    </source>
</evidence>
<accession>A0A066VDZ2</accession>
<evidence type="ECO:0000256" key="14">
    <source>
        <dbReference type="ARBA" id="ARBA00023180"/>
    </source>
</evidence>
<keyword evidence="7 20" id="KW-0732">Signal</keyword>
<dbReference type="PANTHER" id="PTHR12613:SF0">
    <property type="entry name" value="ERO1-LIKE PROTEIN"/>
    <property type="match status" value="1"/>
</dbReference>
<feature type="region of interest" description="Disordered" evidence="19">
    <location>
        <begin position="269"/>
        <end position="296"/>
    </location>
</feature>
<feature type="binding site" evidence="17">
    <location>
        <position position="315"/>
    </location>
    <ligand>
        <name>FAD</name>
        <dbReference type="ChEBI" id="CHEBI:57692"/>
    </ligand>
</feature>
<reference evidence="21 22" key="1">
    <citation type="submission" date="2014-05" db="EMBL/GenBank/DDBJ databases">
        <title>Draft genome sequence of a rare smut relative, Tilletiaria anomala UBC 951.</title>
        <authorList>
            <consortium name="DOE Joint Genome Institute"/>
            <person name="Toome M."/>
            <person name="Kuo A."/>
            <person name="Henrissat B."/>
            <person name="Lipzen A."/>
            <person name="Tritt A."/>
            <person name="Yoshinaga Y."/>
            <person name="Zane M."/>
            <person name="Barry K."/>
            <person name="Grigoriev I.V."/>
            <person name="Spatafora J.W."/>
            <person name="Aimea M.C."/>
        </authorList>
    </citation>
    <scope>NUCLEOTIDE SEQUENCE [LARGE SCALE GENOMIC DNA]</scope>
    <source>
        <strain evidence="21 22">UBC 951</strain>
    </source>
</reference>
<keyword evidence="11" id="KW-0560">Oxidoreductase</keyword>
<feature type="compositionally biased region" description="Low complexity" evidence="19">
    <location>
        <begin position="269"/>
        <end position="279"/>
    </location>
</feature>
<dbReference type="RefSeq" id="XP_013240214.1">
    <property type="nucleotide sequence ID" value="XM_013384760.1"/>
</dbReference>
<keyword evidence="12" id="KW-0472">Membrane</keyword>
<feature type="active site" description="Nucleophile" evidence="16">
    <location>
        <position position="443"/>
    </location>
</feature>
<protein>
    <submittedName>
        <fullName evidence="21">Endoplasmic oxidoreductin</fullName>
    </submittedName>
</protein>
<dbReference type="PANTHER" id="PTHR12613">
    <property type="entry name" value="ERO1-RELATED"/>
    <property type="match status" value="1"/>
</dbReference>
<dbReference type="Proteomes" id="UP000027361">
    <property type="component" value="Unassembled WGS sequence"/>
</dbReference>
<keyword evidence="10" id="KW-0249">Electron transport</keyword>
<dbReference type="EMBL" id="JMSN01000152">
    <property type="protein sequence ID" value="KDN36974.1"/>
    <property type="molecule type" value="Genomic_DNA"/>
</dbReference>
<evidence type="ECO:0000256" key="18">
    <source>
        <dbReference type="PIRSR" id="PIRSR017205-3"/>
    </source>
</evidence>
<dbReference type="GO" id="GO:0015035">
    <property type="term" value="F:protein-disulfide reductase activity"/>
    <property type="evidence" value="ECO:0007669"/>
    <property type="project" value="InterPro"/>
</dbReference>
<feature type="chain" id="PRO_5001628112" evidence="20">
    <location>
        <begin position="21"/>
        <end position="661"/>
    </location>
</feature>
<feature type="compositionally biased region" description="Polar residues" evidence="19">
    <location>
        <begin position="280"/>
        <end position="291"/>
    </location>
</feature>
<feature type="compositionally biased region" description="Polar residues" evidence="19">
    <location>
        <begin position="149"/>
        <end position="160"/>
    </location>
</feature>
<dbReference type="GO" id="GO:0071949">
    <property type="term" value="F:FAD binding"/>
    <property type="evidence" value="ECO:0007669"/>
    <property type="project" value="InterPro"/>
</dbReference>
<keyword evidence="14" id="KW-0325">Glycoprotein</keyword>
<feature type="region of interest" description="Disordered" evidence="19">
    <location>
        <begin position="539"/>
        <end position="613"/>
    </location>
</feature>